<dbReference type="EMBL" id="JBGBPQ010000002">
    <property type="protein sequence ID" value="KAL1528837.1"/>
    <property type="molecule type" value="Genomic_DNA"/>
</dbReference>
<proteinExistence type="predicted"/>
<comment type="caution">
    <text evidence="2">The sequence shown here is derived from an EMBL/GenBank/DDBJ whole genome shotgun (WGS) entry which is preliminary data.</text>
</comment>
<feature type="compositionally biased region" description="Basic and acidic residues" evidence="1">
    <location>
        <begin position="33"/>
        <end position="54"/>
    </location>
</feature>
<feature type="compositionally biased region" description="Pro residues" evidence="1">
    <location>
        <begin position="126"/>
        <end position="152"/>
    </location>
</feature>
<dbReference type="AlphaFoldDB" id="A0AB34K6D0"/>
<protein>
    <submittedName>
        <fullName evidence="2">Uncharacterized protein</fullName>
    </submittedName>
</protein>
<dbReference type="Proteomes" id="UP001515480">
    <property type="component" value="Unassembled WGS sequence"/>
</dbReference>
<gene>
    <name evidence="2" type="ORF">AB1Y20_010160</name>
</gene>
<sequence length="466" mass="51289">MACEDKEPPFSTMEAGVPEVTARPGRARKARDKRAQKFRKLEAEEQVPGEERSRSCEYAHSISAVAGLLCGATFMLAVAALSKHEMSLPPSPSSTMDSAAAPPQLSLHPRESPPPSPPPPRRKKPLCPPQRPPSPPSPSAPSPPPLPSPPLPPTPAMCVHRHVLPRHVNVCQRYVDERGYTIVHDCTHVRSCDRANSKEFGRLCGEHLLPADDSFTAFIICGNHCELEARLECPPRREVDMLETQQISRASWDSYVLKLYDAASSELPLLPRFDRVDMVYTRLLPLQVVEVETYDNCPRSATHIPFTLPEPHVRVAAYFNLAEAPIPAADNAWVEITHCGSRLEEESSWFYVLRGSAIYVNVGKTIWFKDHPEAAEHFGIHGDVTNVPAAAREAGYDSIQYLEHCEGCRCSYELMLTKATGTGSCPDGLEFRTGANASKPCLCQPRDIGSGNSQGCITCSSFSDML</sequence>
<feature type="region of interest" description="Disordered" evidence="1">
    <location>
        <begin position="86"/>
        <end position="152"/>
    </location>
</feature>
<name>A0AB34K6D0_PRYPA</name>
<feature type="region of interest" description="Disordered" evidence="1">
    <location>
        <begin position="1"/>
        <end position="54"/>
    </location>
</feature>
<reference evidence="2 3" key="1">
    <citation type="journal article" date="2024" name="Science">
        <title>Giant polyketide synthase enzymes in the biosynthesis of giant marine polyether toxins.</title>
        <authorList>
            <person name="Fallon T.R."/>
            <person name="Shende V.V."/>
            <person name="Wierzbicki I.H."/>
            <person name="Pendleton A.L."/>
            <person name="Watervoot N.F."/>
            <person name="Auber R.P."/>
            <person name="Gonzalez D.J."/>
            <person name="Wisecaver J.H."/>
            <person name="Moore B.S."/>
        </authorList>
    </citation>
    <scope>NUCLEOTIDE SEQUENCE [LARGE SCALE GENOMIC DNA]</scope>
    <source>
        <strain evidence="2 3">12B1</strain>
    </source>
</reference>
<evidence type="ECO:0000256" key="1">
    <source>
        <dbReference type="SAM" id="MobiDB-lite"/>
    </source>
</evidence>
<accession>A0AB34K6D0</accession>
<organism evidence="2 3">
    <name type="scientific">Prymnesium parvum</name>
    <name type="common">Toxic golden alga</name>
    <dbReference type="NCBI Taxonomy" id="97485"/>
    <lineage>
        <taxon>Eukaryota</taxon>
        <taxon>Haptista</taxon>
        <taxon>Haptophyta</taxon>
        <taxon>Prymnesiophyceae</taxon>
        <taxon>Prymnesiales</taxon>
        <taxon>Prymnesiaceae</taxon>
        <taxon>Prymnesium</taxon>
    </lineage>
</organism>
<keyword evidence="3" id="KW-1185">Reference proteome</keyword>
<evidence type="ECO:0000313" key="3">
    <source>
        <dbReference type="Proteomes" id="UP001515480"/>
    </source>
</evidence>
<evidence type="ECO:0000313" key="2">
    <source>
        <dbReference type="EMBL" id="KAL1528837.1"/>
    </source>
</evidence>